<evidence type="ECO:0000259" key="6">
    <source>
        <dbReference type="Pfam" id="PF08159"/>
    </source>
</evidence>
<evidence type="ECO:0000313" key="8">
    <source>
        <dbReference type="EMBL" id="KAJ1924267.1"/>
    </source>
</evidence>
<gene>
    <name evidence="8" type="primary">ENP2_2</name>
    <name evidence="8" type="ORF">IWQ60_005306</name>
</gene>
<dbReference type="InterPro" id="IPR012580">
    <property type="entry name" value="NUC153"/>
</dbReference>
<feature type="domain" description="NUC153" evidence="6">
    <location>
        <begin position="166"/>
        <end position="190"/>
    </location>
</feature>
<evidence type="ECO:0000256" key="5">
    <source>
        <dbReference type="SAM" id="MobiDB-lite"/>
    </source>
</evidence>
<reference evidence="8" key="1">
    <citation type="submission" date="2022-07" db="EMBL/GenBank/DDBJ databases">
        <title>Phylogenomic reconstructions and comparative analyses of Kickxellomycotina fungi.</title>
        <authorList>
            <person name="Reynolds N.K."/>
            <person name="Stajich J.E."/>
            <person name="Barry K."/>
            <person name="Grigoriev I.V."/>
            <person name="Crous P."/>
            <person name="Smith M.E."/>
        </authorList>
    </citation>
    <scope>NUCLEOTIDE SEQUENCE</scope>
    <source>
        <strain evidence="8">RSA 861</strain>
    </source>
</reference>
<dbReference type="PANTHER" id="PTHR14927:SF0">
    <property type="entry name" value="NUCLEOLAR PROTEIN 10"/>
    <property type="match status" value="1"/>
</dbReference>
<evidence type="ECO:0000313" key="9">
    <source>
        <dbReference type="Proteomes" id="UP001150569"/>
    </source>
</evidence>
<dbReference type="AlphaFoldDB" id="A0A9W8A9C6"/>
<dbReference type="EMBL" id="JANBPT010000283">
    <property type="protein sequence ID" value="KAJ1924267.1"/>
    <property type="molecule type" value="Genomic_DNA"/>
</dbReference>
<feature type="domain" description="Nucleolar protein 10-like second" evidence="7">
    <location>
        <begin position="9"/>
        <end position="57"/>
    </location>
</feature>
<dbReference type="InterPro" id="IPR056550">
    <property type="entry name" value="NOL10_2nd"/>
</dbReference>
<dbReference type="InterPro" id="IPR040382">
    <property type="entry name" value="NOL10/Enp2"/>
</dbReference>
<dbReference type="PANTHER" id="PTHR14927">
    <property type="entry name" value="NUCLEOLAR PROTEIN 10"/>
    <property type="match status" value="1"/>
</dbReference>
<accession>A0A9W8A9C6</accession>
<comment type="subcellular location">
    <subcellularLocation>
        <location evidence="1">Nucleus</location>
        <location evidence="1">Nucleolus</location>
    </subcellularLocation>
</comment>
<evidence type="ECO:0000259" key="7">
    <source>
        <dbReference type="Pfam" id="PF23097"/>
    </source>
</evidence>
<protein>
    <submittedName>
        <fullName evidence="8">Small ribosomal subunit biogenesis</fullName>
    </submittedName>
</protein>
<dbReference type="Pfam" id="PF23097">
    <property type="entry name" value="NOL10_2nd"/>
    <property type="match status" value="1"/>
</dbReference>
<feature type="region of interest" description="Disordered" evidence="5">
    <location>
        <begin position="76"/>
        <end position="137"/>
    </location>
</feature>
<evidence type="ECO:0000256" key="2">
    <source>
        <dbReference type="ARBA" id="ARBA00022574"/>
    </source>
</evidence>
<dbReference type="OrthoDB" id="273340at2759"/>
<feature type="compositionally biased region" description="Basic and acidic residues" evidence="5">
    <location>
        <begin position="86"/>
        <end position="102"/>
    </location>
</feature>
<keyword evidence="3" id="KW-0677">Repeat</keyword>
<evidence type="ECO:0000256" key="1">
    <source>
        <dbReference type="ARBA" id="ARBA00004604"/>
    </source>
</evidence>
<keyword evidence="4" id="KW-0539">Nucleus</keyword>
<dbReference type="Proteomes" id="UP001150569">
    <property type="component" value="Unassembled WGS sequence"/>
</dbReference>
<keyword evidence="2" id="KW-0853">WD repeat</keyword>
<dbReference type="GO" id="GO:0030686">
    <property type="term" value="C:90S preribosome"/>
    <property type="evidence" value="ECO:0007669"/>
    <property type="project" value="TreeGrafter"/>
</dbReference>
<evidence type="ECO:0000256" key="3">
    <source>
        <dbReference type="ARBA" id="ARBA00022737"/>
    </source>
</evidence>
<dbReference type="Pfam" id="PF08159">
    <property type="entry name" value="NUC153"/>
    <property type="match status" value="1"/>
</dbReference>
<evidence type="ECO:0000256" key="4">
    <source>
        <dbReference type="ARBA" id="ARBA00023242"/>
    </source>
</evidence>
<sequence length="213" mass="24211">MEEKPQQNVYDDYRFVTAKELATLGLEHLIGTNLLRSYMHGFFIDLRLYEKAKVIANPFAYDEYREKQLREVLEKERGSRIGAKASRTERKVNRELAERASRNEGLYQVAGRASKQAKNRKATKENEDEGDSDGDDMATRALRRSRGDDGGKAQAAAAAPADLLEDNRFAAMFEDSDFEVDEEASEFQQLRRSEAALGRKKAGTFFKKQRSGE</sequence>
<dbReference type="GO" id="GO:0000462">
    <property type="term" value="P:maturation of SSU-rRNA from tricistronic rRNA transcript (SSU-rRNA, 5.8S rRNA, LSU-rRNA)"/>
    <property type="evidence" value="ECO:0007669"/>
    <property type="project" value="TreeGrafter"/>
</dbReference>
<organism evidence="8 9">
    <name type="scientific">Tieghemiomyces parasiticus</name>
    <dbReference type="NCBI Taxonomy" id="78921"/>
    <lineage>
        <taxon>Eukaryota</taxon>
        <taxon>Fungi</taxon>
        <taxon>Fungi incertae sedis</taxon>
        <taxon>Zoopagomycota</taxon>
        <taxon>Kickxellomycotina</taxon>
        <taxon>Dimargaritomycetes</taxon>
        <taxon>Dimargaritales</taxon>
        <taxon>Dimargaritaceae</taxon>
        <taxon>Tieghemiomyces</taxon>
    </lineage>
</organism>
<proteinExistence type="predicted"/>
<dbReference type="GO" id="GO:0032040">
    <property type="term" value="C:small-subunit processome"/>
    <property type="evidence" value="ECO:0007669"/>
    <property type="project" value="TreeGrafter"/>
</dbReference>
<comment type="caution">
    <text evidence="8">The sequence shown here is derived from an EMBL/GenBank/DDBJ whole genome shotgun (WGS) entry which is preliminary data.</text>
</comment>
<name>A0A9W8A9C6_9FUNG</name>
<feature type="compositionally biased region" description="Acidic residues" evidence="5">
    <location>
        <begin position="126"/>
        <end position="136"/>
    </location>
</feature>
<keyword evidence="9" id="KW-1185">Reference proteome</keyword>